<gene>
    <name evidence="1" type="ORF">PLEPLA_LOCUS12496</name>
</gene>
<name>A0A9N7U4H2_PLEPL</name>
<dbReference type="GO" id="GO:0034361">
    <property type="term" value="C:very-low-density lipoprotein particle"/>
    <property type="evidence" value="ECO:0007669"/>
    <property type="project" value="TreeGrafter"/>
</dbReference>
<comment type="caution">
    <text evidence="1">The sequence shown here is derived from an EMBL/GenBank/DDBJ whole genome shotgun (WGS) entry which is preliminary data.</text>
</comment>
<dbReference type="Proteomes" id="UP001153269">
    <property type="component" value="Unassembled WGS sequence"/>
</dbReference>
<dbReference type="GO" id="GO:0050750">
    <property type="term" value="F:low-density lipoprotein particle receptor binding"/>
    <property type="evidence" value="ECO:0007669"/>
    <property type="project" value="TreeGrafter"/>
</dbReference>
<sequence>MNQNTELEVVGLAARLSNDARFNSQPMRFDHTIRCSVVPFDFNLDAVVNADGDINAYGKHSAQLYGKFLLKAQPLAFASSHECRASVTQQLDTGFSLETTFDNKMDNVLTPQEQKTSFRMKSKMNEHVFNQDMSVYNTPERTGIEVSGTILTNLINIDSADNQEFTVSGFLKYDKNTDSHIIQIPLFNNLPALLESMKGFIVYFAETLHDCINNEEIKAKLEALPQHVSDFVSQLNIEGKVNQFKQYFTDLTQEYAISMDDVEASLSNLKVTFEKCLADLTVYIKHFVGMMEELLSGSLPETLAQSIQQHLNAFNEEYDIKALVVYVIDTVREMVQQFDLEKLKGSSIAFLLDIDAKYEIQAKLQTIMSEIKQMVETFDLQNFVAELKSYISSMNFRAHFEELISQIPSEILSDVRDYVRKMIEDLDIVGKINTFYAKMRELIVKFEADKMVQAAMEKAVELIEQFKIEETIQASSIW</sequence>
<dbReference type="GO" id="GO:0120020">
    <property type="term" value="F:cholesterol transfer activity"/>
    <property type="evidence" value="ECO:0007669"/>
    <property type="project" value="TreeGrafter"/>
</dbReference>
<dbReference type="PANTHER" id="PTHR13769">
    <property type="entry name" value="APOLIPOPROTEIN B"/>
    <property type="match status" value="1"/>
</dbReference>
<organism evidence="1 2">
    <name type="scientific">Pleuronectes platessa</name>
    <name type="common">European plaice</name>
    <dbReference type="NCBI Taxonomy" id="8262"/>
    <lineage>
        <taxon>Eukaryota</taxon>
        <taxon>Metazoa</taxon>
        <taxon>Chordata</taxon>
        <taxon>Craniata</taxon>
        <taxon>Vertebrata</taxon>
        <taxon>Euteleostomi</taxon>
        <taxon>Actinopterygii</taxon>
        <taxon>Neopterygii</taxon>
        <taxon>Teleostei</taxon>
        <taxon>Neoteleostei</taxon>
        <taxon>Acanthomorphata</taxon>
        <taxon>Carangaria</taxon>
        <taxon>Pleuronectiformes</taxon>
        <taxon>Pleuronectoidei</taxon>
        <taxon>Pleuronectidae</taxon>
        <taxon>Pleuronectes</taxon>
    </lineage>
</organism>
<keyword evidence="2" id="KW-1185">Reference proteome</keyword>
<protein>
    <recommendedName>
        <fullName evidence="3">Apolipoprotein B</fullName>
    </recommendedName>
</protein>
<dbReference type="GO" id="GO:0042953">
    <property type="term" value="P:lipoprotein transport"/>
    <property type="evidence" value="ECO:0007669"/>
    <property type="project" value="TreeGrafter"/>
</dbReference>
<evidence type="ECO:0000313" key="1">
    <source>
        <dbReference type="EMBL" id="CAB1424568.1"/>
    </source>
</evidence>
<evidence type="ECO:0008006" key="3">
    <source>
        <dbReference type="Google" id="ProtNLM"/>
    </source>
</evidence>
<dbReference type="PANTHER" id="PTHR13769:SF5">
    <property type="entry name" value="APOLIPOPROTEIN B-100-RELATED"/>
    <property type="match status" value="1"/>
</dbReference>
<dbReference type="GO" id="GO:0030301">
    <property type="term" value="P:cholesterol transport"/>
    <property type="evidence" value="ECO:0007669"/>
    <property type="project" value="TreeGrafter"/>
</dbReference>
<dbReference type="GO" id="GO:0006642">
    <property type="term" value="P:triglyceride mobilization"/>
    <property type="evidence" value="ECO:0007669"/>
    <property type="project" value="TreeGrafter"/>
</dbReference>
<dbReference type="GO" id="GO:0034362">
    <property type="term" value="C:low-density lipoprotein particle"/>
    <property type="evidence" value="ECO:0007669"/>
    <property type="project" value="TreeGrafter"/>
</dbReference>
<accession>A0A9N7U4H2</accession>
<dbReference type="AlphaFoldDB" id="A0A9N7U4H2"/>
<dbReference type="InterPro" id="IPR052418">
    <property type="entry name" value="Apolipoprotein_B"/>
</dbReference>
<proteinExistence type="predicted"/>
<dbReference type="GO" id="GO:0034359">
    <property type="term" value="C:mature chylomicron"/>
    <property type="evidence" value="ECO:0007669"/>
    <property type="project" value="TreeGrafter"/>
</dbReference>
<evidence type="ECO:0000313" key="2">
    <source>
        <dbReference type="Proteomes" id="UP001153269"/>
    </source>
</evidence>
<dbReference type="EMBL" id="CADEAL010000739">
    <property type="protein sequence ID" value="CAB1424568.1"/>
    <property type="molecule type" value="Genomic_DNA"/>
</dbReference>
<dbReference type="GO" id="GO:0042632">
    <property type="term" value="P:cholesterol homeostasis"/>
    <property type="evidence" value="ECO:0007669"/>
    <property type="project" value="TreeGrafter"/>
</dbReference>
<reference evidence="1" key="1">
    <citation type="submission" date="2020-03" db="EMBL/GenBank/DDBJ databases">
        <authorList>
            <person name="Weist P."/>
        </authorList>
    </citation>
    <scope>NUCLEOTIDE SEQUENCE</scope>
</reference>